<dbReference type="OMA" id="DRDIWDI"/>
<accession>A0A9F5IV22</accession>
<dbReference type="NCBIfam" id="TIGR01926">
    <property type="entry name" value="peroxid_rel"/>
    <property type="match status" value="1"/>
</dbReference>
<reference evidence="3" key="1">
    <citation type="submission" date="2025-08" db="UniProtKB">
        <authorList>
            <consortium name="RefSeq"/>
        </authorList>
    </citation>
    <scope>IDENTIFICATION</scope>
    <source>
        <tissue evidence="3">Liver</tissue>
    </source>
</reference>
<dbReference type="PANTHER" id="PTHR35446:SF2">
    <property type="entry name" value="CARBOXYMUCONOLACTONE DECARBOXYLASE-LIKE DOMAIN-CONTAINING PROTEIN"/>
    <property type="match status" value="1"/>
</dbReference>
<dbReference type="AlphaFoldDB" id="A0A9F5IV22"/>
<dbReference type="OrthoDB" id="10040445at2759"/>
<dbReference type="Gene3D" id="1.20.1290.10">
    <property type="entry name" value="AhpD-like"/>
    <property type="match status" value="1"/>
</dbReference>
<dbReference type="Pfam" id="PF02627">
    <property type="entry name" value="CMD"/>
    <property type="match status" value="1"/>
</dbReference>
<dbReference type="GeneID" id="103057247"/>
<organism evidence="2 3">
    <name type="scientific">Python bivittatus</name>
    <name type="common">Burmese python</name>
    <name type="synonym">Python molurus bivittatus</name>
    <dbReference type="NCBI Taxonomy" id="176946"/>
    <lineage>
        <taxon>Eukaryota</taxon>
        <taxon>Metazoa</taxon>
        <taxon>Chordata</taxon>
        <taxon>Craniata</taxon>
        <taxon>Vertebrata</taxon>
        <taxon>Euteleostomi</taxon>
        <taxon>Lepidosauria</taxon>
        <taxon>Squamata</taxon>
        <taxon>Bifurcata</taxon>
        <taxon>Unidentata</taxon>
        <taxon>Episquamata</taxon>
        <taxon>Toxicofera</taxon>
        <taxon>Serpentes</taxon>
        <taxon>Henophidia</taxon>
        <taxon>Pythonidae</taxon>
        <taxon>Python</taxon>
    </lineage>
</organism>
<dbReference type="InterPro" id="IPR010195">
    <property type="entry name" value="Uncharacterised_peroxidase-rel"/>
</dbReference>
<dbReference type="Proteomes" id="UP000695026">
    <property type="component" value="Unplaced"/>
</dbReference>
<evidence type="ECO:0000313" key="3">
    <source>
        <dbReference type="RefSeq" id="XP_025028545.1"/>
    </source>
</evidence>
<dbReference type="PANTHER" id="PTHR35446">
    <property type="entry name" value="SI:CH211-175M2.5"/>
    <property type="match status" value="1"/>
</dbReference>
<protein>
    <submittedName>
        <fullName evidence="3">Uncharacterized protein LOC103057247 isoform X1</fullName>
    </submittedName>
</protein>
<dbReference type="InterPro" id="IPR029032">
    <property type="entry name" value="AhpD-like"/>
</dbReference>
<evidence type="ECO:0000313" key="2">
    <source>
        <dbReference type="Proteomes" id="UP000695026"/>
    </source>
</evidence>
<feature type="domain" description="Carboxymuconolactone decarboxylase-like" evidence="1">
    <location>
        <begin position="92"/>
        <end position="175"/>
    </location>
</feature>
<dbReference type="InterPro" id="IPR003779">
    <property type="entry name" value="CMD-like"/>
</dbReference>
<dbReference type="NCBIfam" id="TIGR00778">
    <property type="entry name" value="ahpD_dom"/>
    <property type="match status" value="1"/>
</dbReference>
<name>A0A9F5IV22_PYTBI</name>
<sequence length="246" mass="28126">MKPLFSSLLQLRTRGSVLLLPRTMSERFGGKHRSVTMNHAYNTKGENATKPTERYPMPDKKDLPHDIIEHMEEAKVKNGFLPNVFKVMANRPEEFRVFFTYHDVVMNKKTGNLSMADKELIAVAVSIVNHTPYCVIAHSASHRKYSKKPSLADQVAVNWKMADLSDREVAMLEFALAVCRADNITEEHFQKLEAHGFDREDAWDIGSISAFFAMSNRIAHFTDLHPNPEFYIMGRIPREKEKTSSS</sequence>
<dbReference type="RefSeq" id="XP_025028545.1">
    <property type="nucleotide sequence ID" value="XM_025172777.1"/>
</dbReference>
<proteinExistence type="predicted"/>
<gene>
    <name evidence="3" type="primary">LOC103057247</name>
</gene>
<dbReference type="SUPFAM" id="SSF69118">
    <property type="entry name" value="AhpD-like"/>
    <property type="match status" value="1"/>
</dbReference>
<evidence type="ECO:0000259" key="1">
    <source>
        <dbReference type="Pfam" id="PF02627"/>
    </source>
</evidence>
<dbReference type="InterPro" id="IPR004675">
    <property type="entry name" value="AhpD_core"/>
</dbReference>
<keyword evidence="2" id="KW-1185">Reference proteome</keyword>
<dbReference type="GO" id="GO:0051920">
    <property type="term" value="F:peroxiredoxin activity"/>
    <property type="evidence" value="ECO:0007669"/>
    <property type="project" value="InterPro"/>
</dbReference>
<dbReference type="Gene3D" id="1.20.5.810">
    <property type="entry name" value="AhpD-like"/>
    <property type="match status" value="1"/>
</dbReference>